<evidence type="ECO:0000313" key="3">
    <source>
        <dbReference type="Proteomes" id="UP001576762"/>
    </source>
</evidence>
<evidence type="ECO:0000313" key="2">
    <source>
        <dbReference type="EMBL" id="MFB2717942.1"/>
    </source>
</evidence>
<proteinExistence type="predicted"/>
<protein>
    <submittedName>
        <fullName evidence="2">Uncharacterized protein</fullName>
    </submittedName>
</protein>
<name>A0ABV4WCY1_9GAMM</name>
<feature type="transmembrane region" description="Helical" evidence="1">
    <location>
        <begin position="36"/>
        <end position="56"/>
    </location>
</feature>
<keyword evidence="1" id="KW-0812">Transmembrane</keyword>
<keyword evidence="1" id="KW-1133">Transmembrane helix</keyword>
<dbReference type="EMBL" id="JBHFLD010000075">
    <property type="protein sequence ID" value="MFB2717942.1"/>
    <property type="molecule type" value="Genomic_DNA"/>
</dbReference>
<keyword evidence="3" id="KW-1185">Reference proteome</keyword>
<keyword evidence="1" id="KW-0472">Membrane</keyword>
<accession>A0ABV4WCY1</accession>
<reference evidence="2 3" key="1">
    <citation type="submission" date="2024-09" db="EMBL/GenBank/DDBJ databases">
        <title>Draft genome sequences of 6 high pH adapted Marinobacter shengliensis sp. isolated from Mariana forearc serpentinite mud volcanoes.</title>
        <authorList>
            <person name="Elkassas S."/>
            <person name="Serres M."/>
            <person name="Michael N."/>
            <person name="Amina P."/>
            <person name="Teodora Z."/>
            <person name="Julie H."/>
        </authorList>
    </citation>
    <scope>NUCLEOTIDE SEQUENCE [LARGE SCALE GENOMIC DNA]</scope>
    <source>
        <strain evidence="2 3">EB4</strain>
    </source>
</reference>
<organism evidence="2 3">
    <name type="scientific">Marinobacter shengliensis</name>
    <dbReference type="NCBI Taxonomy" id="1389223"/>
    <lineage>
        <taxon>Bacteria</taxon>
        <taxon>Pseudomonadati</taxon>
        <taxon>Pseudomonadota</taxon>
        <taxon>Gammaproteobacteria</taxon>
        <taxon>Pseudomonadales</taxon>
        <taxon>Marinobacteraceae</taxon>
        <taxon>Marinobacter</taxon>
    </lineage>
</organism>
<dbReference type="Proteomes" id="UP001576762">
    <property type="component" value="Unassembled WGS sequence"/>
</dbReference>
<sequence>MEIEKLKKLHRYAAIMAASFFVAGFIKASFHDGNAGVAADVWLFGLSVYLPFYVVVQ</sequence>
<comment type="caution">
    <text evidence="2">The sequence shown here is derived from an EMBL/GenBank/DDBJ whole genome shotgun (WGS) entry which is preliminary data.</text>
</comment>
<gene>
    <name evidence="2" type="ORF">ACE05E_20960</name>
</gene>
<evidence type="ECO:0000256" key="1">
    <source>
        <dbReference type="SAM" id="Phobius"/>
    </source>
</evidence>
<feature type="transmembrane region" description="Helical" evidence="1">
    <location>
        <begin position="12"/>
        <end position="30"/>
    </location>
</feature>
<dbReference type="RefSeq" id="WP_374816289.1">
    <property type="nucleotide sequence ID" value="NZ_JBHFLD010000075.1"/>
</dbReference>